<dbReference type="Pfam" id="PF02545">
    <property type="entry name" value="Maf"/>
    <property type="match status" value="1"/>
</dbReference>
<dbReference type="InterPro" id="IPR003697">
    <property type="entry name" value="Maf-like"/>
</dbReference>
<dbReference type="PIRSF" id="PIRSF006305">
    <property type="entry name" value="Maf"/>
    <property type="match status" value="1"/>
</dbReference>
<evidence type="ECO:0000313" key="6">
    <source>
        <dbReference type="Proteomes" id="UP000235828"/>
    </source>
</evidence>
<dbReference type="KEGG" id="vta:A2697"/>
<comment type="similarity">
    <text evidence="4">Belongs to the Maf family. YhdE subfamily.</text>
</comment>
<dbReference type="RefSeq" id="WP_102523114.1">
    <property type="nucleotide sequence ID" value="NZ_LT960611.1"/>
</dbReference>
<keyword evidence="4" id="KW-0963">Cytoplasm</keyword>
<keyword evidence="6" id="KW-1185">Reference proteome</keyword>
<comment type="catalytic activity">
    <reaction evidence="4">
        <text>UTP + H2O = UMP + diphosphate + H(+)</text>
        <dbReference type="Rhea" id="RHEA:29395"/>
        <dbReference type="ChEBI" id="CHEBI:15377"/>
        <dbReference type="ChEBI" id="CHEBI:15378"/>
        <dbReference type="ChEBI" id="CHEBI:33019"/>
        <dbReference type="ChEBI" id="CHEBI:46398"/>
        <dbReference type="ChEBI" id="CHEBI:57865"/>
        <dbReference type="EC" id="3.6.1.9"/>
    </reaction>
</comment>
<comment type="function">
    <text evidence="4">Nucleoside triphosphate pyrophosphatase that hydrolyzes dTTP and UTP. May have a dual role in cell division arrest and in preventing the incorporation of modified nucleotides into cellular nucleic acids.</text>
</comment>
<dbReference type="GO" id="GO:0009117">
    <property type="term" value="P:nucleotide metabolic process"/>
    <property type="evidence" value="ECO:0007669"/>
    <property type="project" value="UniProtKB-KW"/>
</dbReference>
<dbReference type="CDD" id="cd00555">
    <property type="entry name" value="Maf"/>
    <property type="match status" value="1"/>
</dbReference>
<evidence type="ECO:0000256" key="3">
    <source>
        <dbReference type="ARBA" id="ARBA00023080"/>
    </source>
</evidence>
<dbReference type="PANTHER" id="PTHR43213:SF5">
    <property type="entry name" value="BIFUNCTIONAL DTTP_UTP PYROPHOSPHATASE_METHYLTRANSFERASE PROTEIN-RELATED"/>
    <property type="match status" value="1"/>
</dbReference>
<evidence type="ECO:0000256" key="1">
    <source>
        <dbReference type="ARBA" id="ARBA00001968"/>
    </source>
</evidence>
<proteinExistence type="inferred from homology"/>
<dbReference type="InterPro" id="IPR029001">
    <property type="entry name" value="ITPase-like_fam"/>
</dbReference>
<dbReference type="EMBL" id="LT960611">
    <property type="protein sequence ID" value="SON50670.1"/>
    <property type="molecule type" value="Genomic_DNA"/>
</dbReference>
<sequence>MSTYHRKLLLASGSPRRKELLSFLGHPFDIVVPDIEEQQQKNEIASDYVCRLSREKAQAGLQLSHDENTVVIGSDTIVVVDGEVLEKPLDCEHSIQMLTRLSNRQHQVMTAVTVKDRDTSQTVLVETQVWFKTLSRQEMINYWQTGEPCDKAGSYGIQGIGGRFVARIDGSYHAVVGLPLMETDQLLQNFIK</sequence>
<dbReference type="EC" id="3.6.1.9" evidence="4"/>
<reference evidence="5 6" key="1">
    <citation type="submission" date="2017-10" db="EMBL/GenBank/DDBJ databases">
        <authorList>
            <person name="Banno H."/>
            <person name="Chua N.-H."/>
        </authorList>
    </citation>
    <scope>NUCLEOTIDE SEQUENCE [LARGE SCALE GENOMIC DNA]</scope>
    <source>
        <strain evidence="5">Vibrio tapetis CECT4600</strain>
    </source>
</reference>
<dbReference type="Proteomes" id="UP000235828">
    <property type="component" value="Chromosome A"/>
</dbReference>
<dbReference type="GO" id="GO:0036221">
    <property type="term" value="F:UTP diphosphatase activity"/>
    <property type="evidence" value="ECO:0007669"/>
    <property type="project" value="RHEA"/>
</dbReference>
<evidence type="ECO:0000256" key="2">
    <source>
        <dbReference type="ARBA" id="ARBA00022801"/>
    </source>
</evidence>
<organism evidence="5 6">
    <name type="scientific">Vibrio tapetis subsp. tapetis</name>
    <dbReference type="NCBI Taxonomy" id="1671868"/>
    <lineage>
        <taxon>Bacteria</taxon>
        <taxon>Pseudomonadati</taxon>
        <taxon>Pseudomonadota</taxon>
        <taxon>Gammaproteobacteria</taxon>
        <taxon>Vibrionales</taxon>
        <taxon>Vibrionaceae</taxon>
        <taxon>Vibrio</taxon>
    </lineage>
</organism>
<gene>
    <name evidence="5" type="primary">yhdE</name>
    <name evidence="5" type="ORF">VTAP4600_A2697</name>
</gene>
<keyword evidence="2 4" id="KW-0378">Hydrolase</keyword>
<dbReference type="GO" id="GO:0005737">
    <property type="term" value="C:cytoplasm"/>
    <property type="evidence" value="ECO:0007669"/>
    <property type="project" value="UniProtKB-SubCell"/>
</dbReference>
<keyword evidence="3 4" id="KW-0546">Nucleotide metabolism</keyword>
<comment type="catalytic activity">
    <reaction evidence="4">
        <text>dTTP + H2O = dTMP + diphosphate + H(+)</text>
        <dbReference type="Rhea" id="RHEA:28534"/>
        <dbReference type="ChEBI" id="CHEBI:15377"/>
        <dbReference type="ChEBI" id="CHEBI:15378"/>
        <dbReference type="ChEBI" id="CHEBI:33019"/>
        <dbReference type="ChEBI" id="CHEBI:37568"/>
        <dbReference type="ChEBI" id="CHEBI:63528"/>
        <dbReference type="EC" id="3.6.1.9"/>
    </reaction>
</comment>
<accession>A0A2N8ZFK2</accession>
<dbReference type="PANTHER" id="PTHR43213">
    <property type="entry name" value="BIFUNCTIONAL DTTP/UTP PYROPHOSPHATASE/METHYLTRANSFERASE PROTEIN-RELATED"/>
    <property type="match status" value="1"/>
</dbReference>
<dbReference type="OrthoDB" id="9807767at2"/>
<comment type="cofactor">
    <cofactor evidence="1 4">
        <name>a divalent metal cation</name>
        <dbReference type="ChEBI" id="CHEBI:60240"/>
    </cofactor>
</comment>
<name>A0A2N8ZFK2_9VIBR</name>
<feature type="site" description="Important for substrate specificity" evidence="4">
    <location>
        <position position="16"/>
    </location>
</feature>
<dbReference type="GO" id="GO:0036218">
    <property type="term" value="F:dTTP diphosphatase activity"/>
    <property type="evidence" value="ECO:0007669"/>
    <property type="project" value="RHEA"/>
</dbReference>
<feature type="site" description="Important for substrate specificity" evidence="4">
    <location>
        <position position="158"/>
    </location>
</feature>
<dbReference type="SUPFAM" id="SSF52972">
    <property type="entry name" value="ITPase-like"/>
    <property type="match status" value="1"/>
</dbReference>
<dbReference type="HAMAP" id="MF_00528">
    <property type="entry name" value="Maf"/>
    <property type="match status" value="1"/>
</dbReference>
<comment type="caution">
    <text evidence="4">Lacks conserved residue(s) required for the propagation of feature annotation.</text>
</comment>
<evidence type="ECO:0000256" key="4">
    <source>
        <dbReference type="HAMAP-Rule" id="MF_00528"/>
    </source>
</evidence>
<evidence type="ECO:0000313" key="5">
    <source>
        <dbReference type="EMBL" id="SON50670.1"/>
    </source>
</evidence>
<feature type="site" description="Important for substrate specificity" evidence="4">
    <location>
        <position position="76"/>
    </location>
</feature>
<dbReference type="NCBIfam" id="TIGR00172">
    <property type="entry name" value="maf"/>
    <property type="match status" value="1"/>
</dbReference>
<protein>
    <recommendedName>
        <fullName evidence="4">dTTP/UTP pyrophosphatase</fullName>
        <shortName evidence="4">dTTPase/UTPase</shortName>
        <ecNumber evidence="4">3.6.1.9</ecNumber>
    </recommendedName>
    <alternativeName>
        <fullName evidence="4">Nucleoside triphosphate pyrophosphatase</fullName>
    </alternativeName>
    <alternativeName>
        <fullName evidence="4">Nucleotide pyrophosphatase</fullName>
        <shortName evidence="4">Nucleotide PPase</shortName>
    </alternativeName>
</protein>
<comment type="subcellular location">
    <subcellularLocation>
        <location evidence="4">Cytoplasm</location>
    </subcellularLocation>
</comment>
<feature type="active site" description="Proton acceptor" evidence="4">
    <location>
        <position position="75"/>
    </location>
</feature>
<dbReference type="Gene3D" id="3.90.950.10">
    <property type="match status" value="1"/>
</dbReference>
<dbReference type="AlphaFoldDB" id="A0A2N8ZFK2"/>